<evidence type="ECO:0000256" key="3">
    <source>
        <dbReference type="ARBA" id="ARBA00022833"/>
    </source>
</evidence>
<accession>A0ABQ6N171</accession>
<dbReference type="InterPro" id="IPR028156">
    <property type="entry name" value="RIP"/>
</dbReference>
<comment type="caution">
    <text evidence="5">The sequence shown here is derived from an EMBL/GenBank/DDBJ whole genome shotgun (WGS) entry which is preliminary data.</text>
</comment>
<evidence type="ECO:0000259" key="4">
    <source>
        <dbReference type="Pfam" id="PF14768"/>
    </source>
</evidence>
<organism evidence="5 6">
    <name type="scientific">Tetraparma gracilis</name>
    <dbReference type="NCBI Taxonomy" id="2962635"/>
    <lineage>
        <taxon>Eukaryota</taxon>
        <taxon>Sar</taxon>
        <taxon>Stramenopiles</taxon>
        <taxon>Ochrophyta</taxon>
        <taxon>Bolidophyceae</taxon>
        <taxon>Parmales</taxon>
        <taxon>Triparmaceae</taxon>
        <taxon>Tetraparma</taxon>
    </lineage>
</organism>
<dbReference type="PANTHER" id="PTHR31742">
    <property type="entry name" value="RPA-INTERACTING PROTEIN RPAIN"/>
    <property type="match status" value="1"/>
</dbReference>
<reference evidence="5 6" key="1">
    <citation type="journal article" date="2023" name="Commun. Biol.">
        <title>Genome analysis of Parmales, the sister group of diatoms, reveals the evolutionary specialization of diatoms from phago-mixotrophs to photoautotrophs.</title>
        <authorList>
            <person name="Ban H."/>
            <person name="Sato S."/>
            <person name="Yoshikawa S."/>
            <person name="Yamada K."/>
            <person name="Nakamura Y."/>
            <person name="Ichinomiya M."/>
            <person name="Sato N."/>
            <person name="Blanc-Mathieu R."/>
            <person name="Endo H."/>
            <person name="Kuwata A."/>
            <person name="Ogata H."/>
        </authorList>
    </citation>
    <scope>NUCLEOTIDE SEQUENCE [LARGE SCALE GENOMIC DNA]</scope>
</reference>
<evidence type="ECO:0000313" key="6">
    <source>
        <dbReference type="Proteomes" id="UP001165060"/>
    </source>
</evidence>
<dbReference type="EMBL" id="BRYB01003459">
    <property type="protein sequence ID" value="GMI37096.1"/>
    <property type="molecule type" value="Genomic_DNA"/>
</dbReference>
<sequence>APPPPTPEEYEALLSEIAASLRSDEEAVYLAHERLSEEGRRAERARVERLGEEFGAEREGGSDEVPCPICRGATLGTARDGAILCPSRGCLALRCSPDGLSLPSLREGLAATMEEHAIACGGELGFGMREGFLVAGCRACGGEFVIL</sequence>
<dbReference type="Proteomes" id="UP001165060">
    <property type="component" value="Unassembled WGS sequence"/>
</dbReference>
<evidence type="ECO:0000256" key="1">
    <source>
        <dbReference type="ARBA" id="ARBA00022723"/>
    </source>
</evidence>
<name>A0ABQ6N171_9STRA</name>
<evidence type="ECO:0000256" key="2">
    <source>
        <dbReference type="ARBA" id="ARBA00022771"/>
    </source>
</evidence>
<proteinExistence type="predicted"/>
<dbReference type="Pfam" id="PF14768">
    <property type="entry name" value="RPA_interact_C"/>
    <property type="match status" value="1"/>
</dbReference>
<feature type="non-terminal residue" evidence="5">
    <location>
        <position position="1"/>
    </location>
</feature>
<gene>
    <name evidence="5" type="ORF">TeGR_g11198</name>
</gene>
<keyword evidence="6" id="KW-1185">Reference proteome</keyword>
<dbReference type="PANTHER" id="PTHR31742:SF1">
    <property type="entry name" value="RPA-INTERACTING PROTEIN"/>
    <property type="match status" value="1"/>
</dbReference>
<keyword evidence="3" id="KW-0862">Zinc</keyword>
<dbReference type="InterPro" id="IPR028159">
    <property type="entry name" value="RPA_interact_C_dom"/>
</dbReference>
<keyword evidence="1" id="KW-0479">Metal-binding</keyword>
<evidence type="ECO:0000313" key="5">
    <source>
        <dbReference type="EMBL" id="GMI37096.1"/>
    </source>
</evidence>
<protein>
    <recommendedName>
        <fullName evidence="4">RPA-interacting protein C-terminal domain-containing protein</fullName>
    </recommendedName>
</protein>
<feature type="domain" description="RPA-interacting protein C-terminal" evidence="4">
    <location>
        <begin position="67"/>
        <end position="141"/>
    </location>
</feature>
<keyword evidence="2" id="KW-0863">Zinc-finger</keyword>